<evidence type="ECO:0000256" key="5">
    <source>
        <dbReference type="ARBA" id="ARBA00022833"/>
    </source>
</evidence>
<dbReference type="InterPro" id="IPR013083">
    <property type="entry name" value="Znf_RING/FYVE/PHD"/>
</dbReference>
<keyword evidence="7" id="KW-0804">Transcription</keyword>
<feature type="site" description="Histone H3K4me3 binding" evidence="9">
    <location>
        <position position="139"/>
    </location>
</feature>
<dbReference type="InterPro" id="IPR028651">
    <property type="entry name" value="ING_fam"/>
</dbReference>
<evidence type="ECO:0000313" key="13">
    <source>
        <dbReference type="EMBL" id="CEP60726.1"/>
    </source>
</evidence>
<keyword evidence="4" id="KW-0863">Zinc-finger</keyword>
<protein>
    <submittedName>
        <fullName evidence="13">LALA0S01e17568g1_1</fullName>
    </submittedName>
</protein>
<feature type="site" description="Histone H3K4me3 binding" evidence="9">
    <location>
        <position position="135"/>
    </location>
</feature>
<dbReference type="CDD" id="cd15587">
    <property type="entry name" value="PHD_Yng1p_like"/>
    <property type="match status" value="1"/>
</dbReference>
<dbReference type="GO" id="GO:0140002">
    <property type="term" value="F:histone H3K4me3 reader activity"/>
    <property type="evidence" value="ECO:0007669"/>
    <property type="project" value="EnsemblFungi"/>
</dbReference>
<evidence type="ECO:0000259" key="12">
    <source>
        <dbReference type="SMART" id="SM00249"/>
    </source>
</evidence>
<dbReference type="InterPro" id="IPR001965">
    <property type="entry name" value="Znf_PHD"/>
</dbReference>
<feature type="binding site" evidence="10">
    <location>
        <position position="138"/>
    </location>
    <ligand>
        <name>Zn(2+)</name>
        <dbReference type="ChEBI" id="CHEBI:29105"/>
        <label>2</label>
    </ligand>
</feature>
<feature type="binding site" evidence="10">
    <location>
        <position position="143"/>
    </location>
    <ligand>
        <name>Zn(2+)</name>
        <dbReference type="ChEBI" id="CHEBI:29105"/>
        <label>2</label>
    </ligand>
</feature>
<dbReference type="FunFam" id="3.30.40.10:FF:000569">
    <property type="entry name" value="Chromatin modification-related protein"/>
    <property type="match status" value="1"/>
</dbReference>
<keyword evidence="11" id="KW-0175">Coiled coil</keyword>
<dbReference type="GO" id="GO:0005634">
    <property type="term" value="C:nucleus"/>
    <property type="evidence" value="ECO:0007669"/>
    <property type="project" value="UniProtKB-SubCell"/>
</dbReference>
<feature type="binding site" evidence="10">
    <location>
        <position position="152"/>
    </location>
    <ligand>
        <name>Zn(2+)</name>
        <dbReference type="ChEBI" id="CHEBI:29105"/>
        <label>1</label>
    </ligand>
</feature>
<dbReference type="Proteomes" id="UP000054304">
    <property type="component" value="Unassembled WGS sequence"/>
</dbReference>
<evidence type="ECO:0000256" key="4">
    <source>
        <dbReference type="ARBA" id="ARBA00022771"/>
    </source>
</evidence>
<feature type="coiled-coil region" evidence="11">
    <location>
        <begin position="42"/>
        <end position="76"/>
    </location>
</feature>
<feature type="site" description="Histone H3K4me3 binding" evidence="9">
    <location>
        <position position="124"/>
    </location>
</feature>
<evidence type="ECO:0000256" key="11">
    <source>
        <dbReference type="SAM" id="Coils"/>
    </source>
</evidence>
<evidence type="ECO:0000256" key="2">
    <source>
        <dbReference type="ARBA" id="ARBA00010210"/>
    </source>
</evidence>
<dbReference type="Gene3D" id="3.30.40.10">
    <property type="entry name" value="Zinc/RING finger domain, C3HC4 (zinc finger)"/>
    <property type="match status" value="1"/>
</dbReference>
<dbReference type="GeneID" id="34684132"/>
<dbReference type="SMART" id="SM00249">
    <property type="entry name" value="PHD"/>
    <property type="match status" value="1"/>
</dbReference>
<keyword evidence="5 10" id="KW-0862">Zinc</keyword>
<dbReference type="HOGENOM" id="CLU_074406_1_0_1"/>
<accession>A0A0C7MLM2</accession>
<keyword evidence="6" id="KW-0805">Transcription regulation</keyword>
<evidence type="ECO:0000256" key="8">
    <source>
        <dbReference type="ARBA" id="ARBA00023242"/>
    </source>
</evidence>
<feature type="domain" description="Zinc finger PHD-type" evidence="12">
    <location>
        <begin position="124"/>
        <end position="170"/>
    </location>
</feature>
<reference evidence="13 14" key="1">
    <citation type="submission" date="2014-12" db="EMBL/GenBank/DDBJ databases">
        <authorList>
            <person name="Neuveglise Cecile"/>
        </authorList>
    </citation>
    <scope>NUCLEOTIDE SEQUENCE [LARGE SCALE GENOMIC DNA]</scope>
    <source>
        <strain evidence="13 14">CBS 12615</strain>
    </source>
</reference>
<feature type="binding site" evidence="10">
    <location>
        <position position="125"/>
    </location>
    <ligand>
        <name>Zn(2+)</name>
        <dbReference type="ChEBI" id="CHEBI:29105"/>
        <label>1</label>
    </ligand>
</feature>
<dbReference type="STRING" id="1245769.A0A0C7MLM2"/>
<sequence>METDVRYTFLDALDHLPSELIRSLWTIQGLGLREDKNRTFVNREAIKEAQHIQRLIQQHHEQLEFQKQEMQEMAAIQSRYLAHEGAMELKTKSAKTHTKATPAVPEPLKIKIHLKPSHSNEPVYCHCRDVSHGQMIACDNRRCPTEWFHYSCVGLNHAPKGKWYCSERCHRQATKKRLRNA</sequence>
<dbReference type="OrthoDB" id="5411773at2759"/>
<proteinExistence type="inferred from homology"/>
<dbReference type="GO" id="GO:0008270">
    <property type="term" value="F:zinc ion binding"/>
    <property type="evidence" value="ECO:0007669"/>
    <property type="project" value="UniProtKB-KW"/>
</dbReference>
<dbReference type="AlphaFoldDB" id="A0A0C7MLM2"/>
<feature type="binding site" evidence="10">
    <location>
        <position position="149"/>
    </location>
    <ligand>
        <name>Zn(2+)</name>
        <dbReference type="ChEBI" id="CHEBI:29105"/>
        <label>1</label>
    </ligand>
</feature>
<comment type="subcellular location">
    <subcellularLocation>
        <location evidence="1">Nucleus</location>
    </subcellularLocation>
</comment>
<name>A0A0C7MLM2_9SACH</name>
<evidence type="ECO:0000256" key="10">
    <source>
        <dbReference type="PIRSR" id="PIRSR628651-51"/>
    </source>
</evidence>
<keyword evidence="14" id="KW-1185">Reference proteome</keyword>
<keyword evidence="3 10" id="KW-0479">Metal-binding</keyword>
<dbReference type="PANTHER" id="PTHR10333">
    <property type="entry name" value="INHIBITOR OF GROWTH PROTEIN"/>
    <property type="match status" value="1"/>
</dbReference>
<feature type="binding site" evidence="10">
    <location>
        <position position="165"/>
    </location>
    <ligand>
        <name>Zn(2+)</name>
        <dbReference type="ChEBI" id="CHEBI:29105"/>
        <label>2</label>
    </ligand>
</feature>
<gene>
    <name evidence="13" type="ORF">LALA0_S01e17568g</name>
</gene>
<dbReference type="SUPFAM" id="SSF57903">
    <property type="entry name" value="FYVE/PHD zinc finger"/>
    <property type="match status" value="1"/>
</dbReference>
<dbReference type="GO" id="GO:0004402">
    <property type="term" value="F:histone acetyltransferase activity"/>
    <property type="evidence" value="ECO:0007669"/>
    <property type="project" value="EnsemblFungi"/>
</dbReference>
<feature type="binding site" evidence="10">
    <location>
        <position position="127"/>
    </location>
    <ligand>
        <name>Zn(2+)</name>
        <dbReference type="ChEBI" id="CHEBI:29105"/>
        <label>1</label>
    </ligand>
</feature>
<dbReference type="EMBL" id="LN736360">
    <property type="protein sequence ID" value="CEP60726.1"/>
    <property type="molecule type" value="Genomic_DNA"/>
</dbReference>
<evidence type="ECO:0000256" key="1">
    <source>
        <dbReference type="ARBA" id="ARBA00004123"/>
    </source>
</evidence>
<evidence type="ECO:0000313" key="14">
    <source>
        <dbReference type="Proteomes" id="UP000054304"/>
    </source>
</evidence>
<feature type="binding site" evidence="10">
    <location>
        <position position="169"/>
    </location>
    <ligand>
        <name>Zn(2+)</name>
        <dbReference type="ChEBI" id="CHEBI:29105"/>
        <label>2</label>
    </ligand>
</feature>
<keyword evidence="8" id="KW-0539">Nucleus</keyword>
<dbReference type="PANTHER" id="PTHR10333:SF103">
    <property type="entry name" value="INHIBITOR OF GROWTH PROTEIN 3"/>
    <property type="match status" value="1"/>
</dbReference>
<dbReference type="InterPro" id="IPR011011">
    <property type="entry name" value="Znf_FYVE_PHD"/>
</dbReference>
<dbReference type="RefSeq" id="XP_022626967.1">
    <property type="nucleotide sequence ID" value="XM_022774917.1"/>
</dbReference>
<evidence type="ECO:0000256" key="7">
    <source>
        <dbReference type="ARBA" id="ARBA00023163"/>
    </source>
</evidence>
<evidence type="ECO:0000256" key="9">
    <source>
        <dbReference type="PIRSR" id="PIRSR628651-50"/>
    </source>
</evidence>
<evidence type="ECO:0000256" key="6">
    <source>
        <dbReference type="ARBA" id="ARBA00023015"/>
    </source>
</evidence>
<organism evidence="13 14">
    <name type="scientific">Lachancea lanzarotensis</name>
    <dbReference type="NCBI Taxonomy" id="1245769"/>
    <lineage>
        <taxon>Eukaryota</taxon>
        <taxon>Fungi</taxon>
        <taxon>Dikarya</taxon>
        <taxon>Ascomycota</taxon>
        <taxon>Saccharomycotina</taxon>
        <taxon>Saccharomycetes</taxon>
        <taxon>Saccharomycetales</taxon>
        <taxon>Saccharomycetaceae</taxon>
        <taxon>Lachancea</taxon>
    </lineage>
</organism>
<dbReference type="GO" id="GO:0032968">
    <property type="term" value="P:positive regulation of transcription elongation by RNA polymerase II"/>
    <property type="evidence" value="ECO:0007669"/>
    <property type="project" value="EnsemblFungi"/>
</dbReference>
<evidence type="ECO:0000256" key="3">
    <source>
        <dbReference type="ARBA" id="ARBA00022723"/>
    </source>
</evidence>
<feature type="site" description="Histone H3K4me3 binding" evidence="9">
    <location>
        <position position="147"/>
    </location>
</feature>
<dbReference type="GO" id="GO:1990467">
    <property type="term" value="C:NuA3a histone acetyltransferase complex"/>
    <property type="evidence" value="ECO:0007669"/>
    <property type="project" value="EnsemblFungi"/>
</dbReference>
<comment type="similarity">
    <text evidence="2">Belongs to the ING family.</text>
</comment>